<keyword evidence="2" id="KW-1185">Reference proteome</keyword>
<reference evidence="1 2" key="1">
    <citation type="submission" date="2021-03" db="EMBL/GenBank/DDBJ databases">
        <authorList>
            <person name="Stanton E."/>
        </authorList>
    </citation>
    <scope>NUCLEOTIDE SEQUENCE [LARGE SCALE GENOMIC DNA]</scope>
    <source>
        <strain evidence="1 2">2020EL-00037</strain>
    </source>
</reference>
<name>A0AAP2FLP0_KLEOX</name>
<accession>A0AAP2FLP0</accession>
<dbReference type="RefSeq" id="WP_139134449.1">
    <property type="nucleotide sequence ID" value="NZ_JAGKON010000031.1"/>
</dbReference>
<evidence type="ECO:0000313" key="1">
    <source>
        <dbReference type="EMBL" id="MBQ0603085.1"/>
    </source>
</evidence>
<organism evidence="1 2">
    <name type="scientific">Klebsiella oxytoca</name>
    <dbReference type="NCBI Taxonomy" id="571"/>
    <lineage>
        <taxon>Bacteria</taxon>
        <taxon>Pseudomonadati</taxon>
        <taxon>Pseudomonadota</taxon>
        <taxon>Gammaproteobacteria</taxon>
        <taxon>Enterobacterales</taxon>
        <taxon>Enterobacteriaceae</taxon>
        <taxon>Klebsiella/Raoultella group</taxon>
        <taxon>Klebsiella</taxon>
    </lineage>
</organism>
<evidence type="ECO:0000313" key="2">
    <source>
        <dbReference type="Proteomes" id="UP000673434"/>
    </source>
</evidence>
<dbReference type="AlphaFoldDB" id="A0AAP2FLP0"/>
<protein>
    <submittedName>
        <fullName evidence="1">Uncharacterized protein</fullName>
    </submittedName>
</protein>
<dbReference type="Proteomes" id="UP000673434">
    <property type="component" value="Unassembled WGS sequence"/>
</dbReference>
<sequence>MFQVLENLAPGSVKHSHDGRTVTLIGWHLEEFNQPCDDQYESNQIKDIPNKTGVPWMPRYLASRTVKGIQGQHLLIRVIHPFAKTPKEKSRGYEACDCCGVRGKESGTVEKKNKSAYQDHNFVPVIQGKFGERVLHFLSRFFR</sequence>
<comment type="caution">
    <text evidence="1">The sequence shown here is derived from an EMBL/GenBank/DDBJ whole genome shotgun (WGS) entry which is preliminary data.</text>
</comment>
<gene>
    <name evidence="1" type="ORF">J7S78_25095</name>
</gene>
<proteinExistence type="predicted"/>
<dbReference type="EMBL" id="JAGKON010000031">
    <property type="protein sequence ID" value="MBQ0603085.1"/>
    <property type="molecule type" value="Genomic_DNA"/>
</dbReference>